<dbReference type="OrthoDB" id="5409477at2759"/>
<feature type="compositionally biased region" description="Basic and acidic residues" evidence="1">
    <location>
        <begin position="174"/>
        <end position="184"/>
    </location>
</feature>
<feature type="compositionally biased region" description="Pro residues" evidence="1">
    <location>
        <begin position="227"/>
        <end position="237"/>
    </location>
</feature>
<reference evidence="2 3" key="1">
    <citation type="journal article" date="2010" name="Science">
        <title>Genome expansion and gene loss in powdery mildew fungi reveal tradeoffs in extreme parasitism.</title>
        <authorList>
            <person name="Spanu P.D."/>
            <person name="Abbott J.C."/>
            <person name="Amselem J."/>
            <person name="Burgis T.A."/>
            <person name="Soanes D.M."/>
            <person name="Stueber K."/>
            <person name="Ver Loren van Themaat E."/>
            <person name="Brown J.K.M."/>
            <person name="Butcher S.A."/>
            <person name="Gurr S.J."/>
            <person name="Lebrun M.-H."/>
            <person name="Ridout C.J."/>
            <person name="Schulze-Lefert P."/>
            <person name="Talbot N.J."/>
            <person name="Ahmadinejad N."/>
            <person name="Ametz C."/>
            <person name="Barton G.R."/>
            <person name="Benjdia M."/>
            <person name="Bidzinski P."/>
            <person name="Bindschedler L.V."/>
            <person name="Both M."/>
            <person name="Brewer M.T."/>
            <person name="Cadle-Davidson L."/>
            <person name="Cadle-Davidson M.M."/>
            <person name="Collemare J."/>
            <person name="Cramer R."/>
            <person name="Frenkel O."/>
            <person name="Godfrey D."/>
            <person name="Harriman J."/>
            <person name="Hoede C."/>
            <person name="King B.C."/>
            <person name="Klages S."/>
            <person name="Kleemann J."/>
            <person name="Knoll D."/>
            <person name="Koti P.S."/>
            <person name="Kreplak J."/>
            <person name="Lopez-Ruiz F.J."/>
            <person name="Lu X."/>
            <person name="Maekawa T."/>
            <person name="Mahanil S."/>
            <person name="Micali C."/>
            <person name="Milgroom M.G."/>
            <person name="Montana G."/>
            <person name="Noir S."/>
            <person name="O'Connell R.J."/>
            <person name="Oberhaensli S."/>
            <person name="Parlange F."/>
            <person name="Pedersen C."/>
            <person name="Quesneville H."/>
            <person name="Reinhardt R."/>
            <person name="Rott M."/>
            <person name="Sacristan S."/>
            <person name="Schmidt S.M."/>
            <person name="Schoen M."/>
            <person name="Skamnioti P."/>
            <person name="Sommer H."/>
            <person name="Stephens A."/>
            <person name="Takahara H."/>
            <person name="Thordal-Christensen H."/>
            <person name="Vigouroux M."/>
            <person name="Wessling R."/>
            <person name="Wicker T."/>
            <person name="Panstruga R."/>
        </authorList>
    </citation>
    <scope>NUCLEOTIDE SEQUENCE [LARGE SCALE GENOMIC DNA]</scope>
    <source>
        <strain evidence="2">DH14</strain>
    </source>
</reference>
<dbReference type="HOGENOM" id="CLU_094654_1_0_1"/>
<comment type="caution">
    <text evidence="2">The sequence shown here is derived from an EMBL/GenBank/DDBJ whole genome shotgun (WGS) entry which is preliminary data.</text>
</comment>
<evidence type="ECO:0000313" key="3">
    <source>
        <dbReference type="Proteomes" id="UP000015441"/>
    </source>
</evidence>
<accession>N1J8Y9</accession>
<feature type="compositionally biased region" description="Basic and acidic residues" evidence="1">
    <location>
        <begin position="149"/>
        <end position="158"/>
    </location>
</feature>
<protein>
    <submittedName>
        <fullName evidence="2">Uncharacterized protein</fullName>
    </submittedName>
</protein>
<dbReference type="InParanoid" id="N1J8Y9"/>
<dbReference type="EMBL" id="CAUH01003276">
    <property type="protein sequence ID" value="CCU77035.1"/>
    <property type="molecule type" value="Genomic_DNA"/>
</dbReference>
<keyword evidence="3" id="KW-1185">Reference proteome</keyword>
<sequence length="237" mass="27875">MPHDYKINQDNPMHTRPDPDCAICDQPAVVQCDCEATVLETLTLEAEHKVMGAVYSKMRDWVNSHARDYVLNNFYLLADRRKESHMMNIQQLTLRAAHIYNAMPHPSDIAYAEAEYKRGVDADWKTSCLRYPEVLEYFYGLVNITLPSENDKDVREPPLRSSSLLRRKRMPKIRQVENMEDGDHRRRRHSRTRERPNNEHRRHREREREREPIGVVHPGNVEYGRGPIPPSPPRAYP</sequence>
<dbReference type="AlphaFoldDB" id="N1J8Y9"/>
<dbReference type="Proteomes" id="UP000015441">
    <property type="component" value="Unassembled WGS sequence"/>
</dbReference>
<evidence type="ECO:0000313" key="2">
    <source>
        <dbReference type="EMBL" id="CCU77035.1"/>
    </source>
</evidence>
<evidence type="ECO:0000256" key="1">
    <source>
        <dbReference type="SAM" id="MobiDB-lite"/>
    </source>
</evidence>
<gene>
    <name evidence="2" type="ORF">BGHDH14_bghG003276000001001</name>
</gene>
<dbReference type="eggNOG" id="ENOG502SN7S">
    <property type="taxonomic scope" value="Eukaryota"/>
</dbReference>
<feature type="region of interest" description="Disordered" evidence="1">
    <location>
        <begin position="149"/>
        <end position="237"/>
    </location>
</feature>
<proteinExistence type="predicted"/>
<name>N1J8Y9_BLUG1</name>
<organism evidence="2 3">
    <name type="scientific">Blumeria graminis f. sp. hordei (strain DH14)</name>
    <name type="common">Barley powdery mildew</name>
    <name type="synonym">Oidium monilioides f. sp. hordei</name>
    <dbReference type="NCBI Taxonomy" id="546991"/>
    <lineage>
        <taxon>Eukaryota</taxon>
        <taxon>Fungi</taxon>
        <taxon>Dikarya</taxon>
        <taxon>Ascomycota</taxon>
        <taxon>Pezizomycotina</taxon>
        <taxon>Leotiomycetes</taxon>
        <taxon>Erysiphales</taxon>
        <taxon>Erysiphaceae</taxon>
        <taxon>Blumeria</taxon>
        <taxon>Blumeria hordei</taxon>
    </lineage>
</organism>